<evidence type="ECO:0000313" key="2">
    <source>
        <dbReference type="Proteomes" id="UP000005269"/>
    </source>
</evidence>
<geneLocation type="plasmid" evidence="1 2">
    <name>3</name>
</geneLocation>
<organism evidence="1 2">
    <name type="scientific">Enterococcus faecium (strain ATCC BAA-472 / TX0016 / DO)</name>
    <dbReference type="NCBI Taxonomy" id="333849"/>
    <lineage>
        <taxon>Bacteria</taxon>
        <taxon>Bacillati</taxon>
        <taxon>Bacillota</taxon>
        <taxon>Bacilli</taxon>
        <taxon>Lactobacillales</taxon>
        <taxon>Enterococcaceae</taxon>
        <taxon>Enterococcus</taxon>
    </lineage>
</organism>
<dbReference type="AlphaFoldDB" id="Q3Y224"/>
<keyword evidence="2" id="KW-1185">Reference proteome</keyword>
<accession>Q3Y224</accession>
<dbReference type="HOGENOM" id="CLU_2616488_0_0_9"/>
<gene>
    <name evidence="1" type="ORF">HMPREF0351_12876</name>
</gene>
<dbReference type="RefSeq" id="WP_002390048.1">
    <property type="nucleotide sequence ID" value="NC_017963.1"/>
</dbReference>
<keyword evidence="1" id="KW-0614">Plasmid</keyword>
<dbReference type="KEGG" id="efu:HMPREF0351_12876"/>
<reference evidence="1 2" key="1">
    <citation type="journal article" date="2012" name="BMC Microbiol.">
        <title>Complete genome sequence of Enterococcus faecium strain TX16 and comparative genomic analysis of Enterococcus faecium genomes.</title>
        <authorList>
            <person name="Qin X."/>
            <person name="Galloway-Pena J.R."/>
            <person name="Sillanpaa J."/>
            <person name="Hyeob Roh J."/>
            <person name="Nallapareddy S.R."/>
            <person name="Chowdhury S."/>
            <person name="Bourgogne A."/>
            <person name="Choudhury T."/>
            <person name="Munzy D.M."/>
            <person name="Buhay C.J."/>
            <person name="Ding Y."/>
            <person name="Dugan-Rocha S."/>
            <person name="Liu W."/>
            <person name="Kovar C."/>
            <person name="Sodergren E."/>
            <person name="Highlander S."/>
            <person name="Petrosino J.F."/>
            <person name="Worley K.C."/>
            <person name="Gibbs R.A."/>
            <person name="Weinstock G.M."/>
            <person name="Murray B.E."/>
        </authorList>
    </citation>
    <scope>NUCLEOTIDE SEQUENCE [LARGE SCALE GENOMIC DNA]</scope>
    <source>
        <strain evidence="2">ATCC BAA-472 / TX0016 / DO</strain>
        <plasmid evidence="1">3</plasmid>
    </source>
</reference>
<dbReference type="EMBL" id="CP003586">
    <property type="protein sequence ID" value="AFK60500.1"/>
    <property type="molecule type" value="Genomic_DNA"/>
</dbReference>
<protein>
    <submittedName>
        <fullName evidence="1">Lipoprotein</fullName>
    </submittedName>
</protein>
<proteinExistence type="predicted"/>
<sequence length="78" mass="9453">MENFATEPSFLIYYDKDQKLYLVDSWVPFKNKMNDMQYKWGVSLDKNEIKRFKYDSDFNNYKDSGDYEVVYKSGKFAD</sequence>
<name>Q3Y224_ENTFD</name>
<dbReference type="Proteomes" id="UP000005269">
    <property type="component" value="Plasmid 3"/>
</dbReference>
<keyword evidence="1" id="KW-0449">Lipoprotein</keyword>
<evidence type="ECO:0000313" key="1">
    <source>
        <dbReference type="EMBL" id="AFK60500.1"/>
    </source>
</evidence>